<protein>
    <recommendedName>
        <fullName evidence="5">Stage III sporulation protein AH</fullName>
    </recommendedName>
</protein>
<evidence type="ECO:0000313" key="4">
    <source>
        <dbReference type="Proteomes" id="UP000680304"/>
    </source>
</evidence>
<name>A0ABQ4NCF0_9BACL</name>
<dbReference type="InterPro" id="IPR024232">
    <property type="entry name" value="SpoIIIAH"/>
</dbReference>
<dbReference type="Pfam" id="PF12685">
    <property type="entry name" value="SpoIIIAH"/>
    <property type="match status" value="1"/>
</dbReference>
<dbReference type="Gene3D" id="1.10.287.4300">
    <property type="entry name" value="Stage III sporulation protein AH-like"/>
    <property type="match status" value="1"/>
</dbReference>
<accession>A0ABQ4NCF0</accession>
<keyword evidence="2" id="KW-0472">Membrane</keyword>
<dbReference type="InterPro" id="IPR038503">
    <property type="entry name" value="SpoIIIAH_sf"/>
</dbReference>
<keyword evidence="2" id="KW-1133">Transmembrane helix</keyword>
<feature type="transmembrane region" description="Helical" evidence="2">
    <location>
        <begin position="7"/>
        <end position="26"/>
    </location>
</feature>
<keyword evidence="4" id="KW-1185">Reference proteome</keyword>
<evidence type="ECO:0000313" key="3">
    <source>
        <dbReference type="EMBL" id="GIQ65910.1"/>
    </source>
</evidence>
<comment type="caution">
    <text evidence="3">The sequence shown here is derived from an EMBL/GenBank/DDBJ whole genome shotgun (WGS) entry which is preliminary data.</text>
</comment>
<reference evidence="3 4" key="1">
    <citation type="submission" date="2021-04" db="EMBL/GenBank/DDBJ databases">
        <title>Draft genome sequence of Paenibacillus cisolokensis, LC2-13A.</title>
        <authorList>
            <person name="Uke A."/>
            <person name="Chhe C."/>
            <person name="Baramee S."/>
            <person name="Kosugi A."/>
        </authorList>
    </citation>
    <scope>NUCLEOTIDE SEQUENCE [LARGE SCALE GENOMIC DNA]</scope>
    <source>
        <strain evidence="3 4">LC2-13A</strain>
    </source>
</reference>
<dbReference type="EMBL" id="BOVJ01000158">
    <property type="protein sequence ID" value="GIQ65910.1"/>
    <property type="molecule type" value="Genomic_DNA"/>
</dbReference>
<keyword evidence="2" id="KW-0812">Transmembrane</keyword>
<dbReference type="Proteomes" id="UP000680304">
    <property type="component" value="Unassembled WGS sequence"/>
</dbReference>
<organism evidence="3 4">
    <name type="scientific">Paenibacillus cisolokensis</name>
    <dbReference type="NCBI Taxonomy" id="1658519"/>
    <lineage>
        <taxon>Bacteria</taxon>
        <taxon>Bacillati</taxon>
        <taxon>Bacillota</taxon>
        <taxon>Bacilli</taxon>
        <taxon>Bacillales</taxon>
        <taxon>Paenibacillaceae</taxon>
        <taxon>Paenibacillus</taxon>
    </lineage>
</organism>
<evidence type="ECO:0000256" key="2">
    <source>
        <dbReference type="SAM" id="Phobius"/>
    </source>
</evidence>
<keyword evidence="1" id="KW-0175">Coiled coil</keyword>
<gene>
    <name evidence="3" type="ORF">PACILC2_44780</name>
</gene>
<evidence type="ECO:0008006" key="5">
    <source>
        <dbReference type="Google" id="ProtNLM"/>
    </source>
</evidence>
<proteinExistence type="predicted"/>
<evidence type="ECO:0000256" key="1">
    <source>
        <dbReference type="SAM" id="Coils"/>
    </source>
</evidence>
<sequence length="206" mass="22905">MNSKKQTVWLVSMLSLMVVLSAYYLFTEDVKTPDLLTDNTQTGQNGDAAEAGGIVVDEVGREGAAEDTGTDGLSDADREVLERLDAQGMIAGSVFDDMQYKREQNFITQYDKLMATINDSKSSDDEAAAKAAEELNELEDKYAKITDIETNLQQQYNMAVVTEENDRYKVVVQSENLDRSQAVGIVELVMNEMDVEPHQITVQYVP</sequence>
<feature type="coiled-coil region" evidence="1">
    <location>
        <begin position="121"/>
        <end position="155"/>
    </location>
</feature>
<dbReference type="RefSeq" id="WP_062493311.1">
    <property type="nucleotide sequence ID" value="NZ_BOVJ01000158.1"/>
</dbReference>